<proteinExistence type="predicted"/>
<evidence type="ECO:0000313" key="1">
    <source>
        <dbReference type="EMBL" id="EFJ23021.1"/>
    </source>
</evidence>
<evidence type="ECO:0000313" key="2">
    <source>
        <dbReference type="Proteomes" id="UP000001514"/>
    </source>
</evidence>
<dbReference type="Gramene" id="EFJ23021">
    <property type="protein sequence ID" value="EFJ23021"/>
    <property type="gene ID" value="SELMODRAFT_416087"/>
</dbReference>
<dbReference type="EMBL" id="GL377594">
    <property type="protein sequence ID" value="EFJ23021.1"/>
    <property type="molecule type" value="Genomic_DNA"/>
</dbReference>
<dbReference type="Proteomes" id="UP000001514">
    <property type="component" value="Unassembled WGS sequence"/>
</dbReference>
<name>D8RY16_SELML</name>
<dbReference type="KEGG" id="smo:SELMODRAFT_416087"/>
<organism evidence="2">
    <name type="scientific">Selaginella moellendorffii</name>
    <name type="common">Spikemoss</name>
    <dbReference type="NCBI Taxonomy" id="88036"/>
    <lineage>
        <taxon>Eukaryota</taxon>
        <taxon>Viridiplantae</taxon>
        <taxon>Streptophyta</taxon>
        <taxon>Embryophyta</taxon>
        <taxon>Tracheophyta</taxon>
        <taxon>Lycopodiopsida</taxon>
        <taxon>Selaginellales</taxon>
        <taxon>Selaginellaceae</taxon>
        <taxon>Selaginella</taxon>
    </lineage>
</organism>
<gene>
    <name evidence="1" type="ORF">SELMODRAFT_416087</name>
</gene>
<protein>
    <submittedName>
        <fullName evidence="1">Uncharacterized protein</fullName>
    </submittedName>
</protein>
<keyword evidence="2" id="KW-1185">Reference proteome</keyword>
<reference evidence="1 2" key="1">
    <citation type="journal article" date="2011" name="Science">
        <title>The Selaginella genome identifies genetic changes associated with the evolution of vascular plants.</title>
        <authorList>
            <person name="Banks J.A."/>
            <person name="Nishiyama T."/>
            <person name="Hasebe M."/>
            <person name="Bowman J.L."/>
            <person name="Gribskov M."/>
            <person name="dePamphilis C."/>
            <person name="Albert V.A."/>
            <person name="Aono N."/>
            <person name="Aoyama T."/>
            <person name="Ambrose B.A."/>
            <person name="Ashton N.W."/>
            <person name="Axtell M.J."/>
            <person name="Barker E."/>
            <person name="Barker M.S."/>
            <person name="Bennetzen J.L."/>
            <person name="Bonawitz N.D."/>
            <person name="Chapple C."/>
            <person name="Cheng C."/>
            <person name="Correa L.G."/>
            <person name="Dacre M."/>
            <person name="DeBarry J."/>
            <person name="Dreyer I."/>
            <person name="Elias M."/>
            <person name="Engstrom E.M."/>
            <person name="Estelle M."/>
            <person name="Feng L."/>
            <person name="Finet C."/>
            <person name="Floyd S.K."/>
            <person name="Frommer W.B."/>
            <person name="Fujita T."/>
            <person name="Gramzow L."/>
            <person name="Gutensohn M."/>
            <person name="Harholt J."/>
            <person name="Hattori M."/>
            <person name="Heyl A."/>
            <person name="Hirai T."/>
            <person name="Hiwatashi Y."/>
            <person name="Ishikawa M."/>
            <person name="Iwata M."/>
            <person name="Karol K.G."/>
            <person name="Koehler B."/>
            <person name="Kolukisaoglu U."/>
            <person name="Kubo M."/>
            <person name="Kurata T."/>
            <person name="Lalonde S."/>
            <person name="Li K."/>
            <person name="Li Y."/>
            <person name="Litt A."/>
            <person name="Lyons E."/>
            <person name="Manning G."/>
            <person name="Maruyama T."/>
            <person name="Michael T.P."/>
            <person name="Mikami K."/>
            <person name="Miyazaki S."/>
            <person name="Morinaga S."/>
            <person name="Murata T."/>
            <person name="Mueller-Roeber B."/>
            <person name="Nelson D.R."/>
            <person name="Obara M."/>
            <person name="Oguri Y."/>
            <person name="Olmstead R.G."/>
            <person name="Onodera N."/>
            <person name="Petersen B.L."/>
            <person name="Pils B."/>
            <person name="Prigge M."/>
            <person name="Rensing S.A."/>
            <person name="Riano-Pachon D.M."/>
            <person name="Roberts A.W."/>
            <person name="Sato Y."/>
            <person name="Scheller H.V."/>
            <person name="Schulz B."/>
            <person name="Schulz C."/>
            <person name="Shakirov E.V."/>
            <person name="Shibagaki N."/>
            <person name="Shinohara N."/>
            <person name="Shippen D.E."/>
            <person name="Soerensen I."/>
            <person name="Sotooka R."/>
            <person name="Sugimoto N."/>
            <person name="Sugita M."/>
            <person name="Sumikawa N."/>
            <person name="Tanurdzic M."/>
            <person name="Theissen G."/>
            <person name="Ulvskov P."/>
            <person name="Wakazuki S."/>
            <person name="Weng J.K."/>
            <person name="Willats W.W."/>
            <person name="Wipf D."/>
            <person name="Wolf P.G."/>
            <person name="Yang L."/>
            <person name="Zimmer A.D."/>
            <person name="Zhu Q."/>
            <person name="Mitros T."/>
            <person name="Hellsten U."/>
            <person name="Loque D."/>
            <person name="Otillar R."/>
            <person name="Salamov A."/>
            <person name="Schmutz J."/>
            <person name="Shapiro H."/>
            <person name="Lindquist E."/>
            <person name="Lucas S."/>
            <person name="Rokhsar D."/>
            <person name="Grigoriev I.V."/>
        </authorList>
    </citation>
    <scope>NUCLEOTIDE SEQUENCE [LARGE SCALE GENOMIC DNA]</scope>
</reference>
<dbReference type="InParanoid" id="D8RY16"/>
<sequence>MASLAGDSMACISCHRLQALAATTPLGISTRLPFLIYDSRLEAWVTDASQGQGSSRLSLNEHELEIMIGEPMIIYEVQVLIYEPDTEWDYVGEEIYLRPGTSVPAKFSLGLGAPFFLQQWLSTFSSQRLLKLLRLWPMAIWLAWKIVSRSSKRGNSAGSRMVDMQCLSRWRSPQKEICQKEICTKEGWLKSVDEALESIDRWVDQGDVQDDEKIMALTMCISDGHALKTFDLALKLHDSKRRGGKDSGVQAEEEMEAHETMANAGRRRRSPRVKLIDFADLCWIERSSLECVGRCVSIFFWTKLPGGSWDSWERTKERICKITTVEILKFICGNKAQGNACTPAYPASKLIEMKSLPRGANGNSLCGDQQLNGQCKQRQQLIILNDDVEELLSPPLQEEKFTFTLETSPENST</sequence>
<accession>D8RY16</accession>
<dbReference type="HOGENOM" id="CLU_666318_0_0_1"/>
<dbReference type="AlphaFoldDB" id="D8RY16"/>